<dbReference type="GO" id="GO:0033743">
    <property type="term" value="F:peptide-methionine (R)-S-oxide reductase activity"/>
    <property type="evidence" value="ECO:0007669"/>
    <property type="project" value="UniProtKB-UniRule"/>
</dbReference>
<evidence type="ECO:0000256" key="1">
    <source>
        <dbReference type="ARBA" id="ARBA00007174"/>
    </source>
</evidence>
<dbReference type="NCBIfam" id="TIGR00357">
    <property type="entry name" value="peptide-methionine (R)-S-oxide reductase MsrB"/>
    <property type="match status" value="1"/>
</dbReference>
<evidence type="ECO:0000256" key="4">
    <source>
        <dbReference type="ARBA" id="ARBA00022723"/>
    </source>
</evidence>
<evidence type="ECO:0000256" key="2">
    <source>
        <dbReference type="ARBA" id="ARBA00012499"/>
    </source>
</evidence>
<dbReference type="GO" id="GO:0005737">
    <property type="term" value="C:cytoplasm"/>
    <property type="evidence" value="ECO:0007669"/>
    <property type="project" value="TreeGrafter"/>
</dbReference>
<dbReference type="InterPro" id="IPR011057">
    <property type="entry name" value="Mss4-like_sf"/>
</dbReference>
<evidence type="ECO:0000256" key="7">
    <source>
        <dbReference type="ARBA" id="ARBA00048488"/>
    </source>
</evidence>
<dbReference type="HAMAP" id="MF_01400">
    <property type="entry name" value="MsrB"/>
    <property type="match status" value="1"/>
</dbReference>
<evidence type="ECO:0000259" key="10">
    <source>
        <dbReference type="PROSITE" id="PS51790"/>
    </source>
</evidence>
<dbReference type="STRING" id="406100.SAMN04488052_11431"/>
<evidence type="ECO:0000256" key="8">
    <source>
        <dbReference type="ARBA" id="ARBA00075819"/>
    </source>
</evidence>
<evidence type="ECO:0000256" key="5">
    <source>
        <dbReference type="ARBA" id="ARBA00022833"/>
    </source>
</evidence>
<name>A0A1H8VPZ6_9GAMM</name>
<feature type="binding site" evidence="9">
    <location>
        <position position="99"/>
    </location>
    <ligand>
        <name>Zn(2+)</name>
        <dbReference type="ChEBI" id="CHEBI:29105"/>
    </ligand>
</feature>
<keyword evidence="6 9" id="KW-0560">Oxidoreductase</keyword>
<keyword evidence="4 9" id="KW-0479">Metal-binding</keyword>
<dbReference type="InterPro" id="IPR002579">
    <property type="entry name" value="Met_Sox_Rdtase_MsrB_dom"/>
</dbReference>
<dbReference type="InterPro" id="IPR028427">
    <property type="entry name" value="Met_Sox_Rdtase_MsrB"/>
</dbReference>
<dbReference type="PANTHER" id="PTHR10173">
    <property type="entry name" value="METHIONINE SULFOXIDE REDUCTASE"/>
    <property type="match status" value="1"/>
</dbReference>
<feature type="binding site" evidence="9">
    <location>
        <position position="50"/>
    </location>
    <ligand>
        <name>Zn(2+)</name>
        <dbReference type="ChEBI" id="CHEBI:29105"/>
    </ligand>
</feature>
<evidence type="ECO:0000313" key="11">
    <source>
        <dbReference type="EMBL" id="SEP17394.1"/>
    </source>
</evidence>
<sequence length="135" mass="14864">MDKVNKPDSEWRAQLTAEQYRVTREKGTEPPFSGAYNKVSGTGVFKCVCCGQPLFDSRTKYDSGSGWPSFWAPVDGDNLEIEADHSLGMRRDEVLCSRCGAHMGHVFPDGPEPTGLRYCINSVALDFEPENEAGG</sequence>
<feature type="binding site" evidence="9">
    <location>
        <position position="47"/>
    </location>
    <ligand>
        <name>Zn(2+)</name>
        <dbReference type="ChEBI" id="CHEBI:29105"/>
    </ligand>
</feature>
<evidence type="ECO:0000256" key="9">
    <source>
        <dbReference type="HAMAP-Rule" id="MF_01400"/>
    </source>
</evidence>
<reference evidence="11 12" key="1">
    <citation type="submission" date="2016-10" db="EMBL/GenBank/DDBJ databases">
        <authorList>
            <person name="de Groot N.N."/>
        </authorList>
    </citation>
    <scope>NUCLEOTIDE SEQUENCE [LARGE SCALE GENOMIC DNA]</scope>
    <source>
        <strain evidence="11 12">CGMCC 1.6291</strain>
    </source>
</reference>
<dbReference type="EC" id="1.8.4.12" evidence="2 9"/>
<dbReference type="FunFam" id="2.170.150.20:FF:000001">
    <property type="entry name" value="Peptide methionine sulfoxide reductase MsrB"/>
    <property type="match status" value="1"/>
</dbReference>
<feature type="binding site" evidence="9">
    <location>
        <position position="96"/>
    </location>
    <ligand>
        <name>Zn(2+)</name>
        <dbReference type="ChEBI" id="CHEBI:29105"/>
    </ligand>
</feature>
<dbReference type="PANTHER" id="PTHR10173:SF52">
    <property type="entry name" value="METHIONINE-R-SULFOXIDE REDUCTASE B1"/>
    <property type="match status" value="1"/>
</dbReference>
<dbReference type="RefSeq" id="WP_091646340.1">
    <property type="nucleotide sequence ID" value="NZ_FOEG01000014.1"/>
</dbReference>
<dbReference type="Gene3D" id="2.170.150.20">
    <property type="entry name" value="Peptide methionine sulfoxide reductase"/>
    <property type="match status" value="1"/>
</dbReference>
<keyword evidence="12" id="KW-1185">Reference proteome</keyword>
<dbReference type="AlphaFoldDB" id="A0A1H8VPZ6"/>
<keyword evidence="5 9" id="KW-0862">Zinc</keyword>
<dbReference type="GO" id="GO:0008270">
    <property type="term" value="F:zinc ion binding"/>
    <property type="evidence" value="ECO:0007669"/>
    <property type="project" value="UniProtKB-UniRule"/>
</dbReference>
<gene>
    <name evidence="9" type="primary">msrB</name>
    <name evidence="11" type="ORF">SAMN04488052_11431</name>
</gene>
<protein>
    <recommendedName>
        <fullName evidence="3 9">Peptide methionine sulfoxide reductase MsrB</fullName>
        <ecNumber evidence="2 9">1.8.4.12</ecNumber>
    </recommendedName>
    <alternativeName>
        <fullName evidence="8 9">Peptide-methionine (R)-S-oxide reductase</fullName>
    </alternativeName>
</protein>
<feature type="domain" description="MsrB" evidence="10">
    <location>
        <begin position="8"/>
        <end position="130"/>
    </location>
</feature>
<feature type="active site" description="Nucleophile" evidence="9">
    <location>
        <position position="119"/>
    </location>
</feature>
<comment type="similarity">
    <text evidence="1 9">Belongs to the MsrB Met sulfoxide reductase family.</text>
</comment>
<dbReference type="OrthoDB" id="9785497at2"/>
<dbReference type="GO" id="GO:0030091">
    <property type="term" value="P:protein repair"/>
    <property type="evidence" value="ECO:0007669"/>
    <property type="project" value="InterPro"/>
</dbReference>
<dbReference type="Proteomes" id="UP000199657">
    <property type="component" value="Unassembled WGS sequence"/>
</dbReference>
<dbReference type="SUPFAM" id="SSF51316">
    <property type="entry name" value="Mss4-like"/>
    <property type="match status" value="1"/>
</dbReference>
<evidence type="ECO:0000256" key="3">
    <source>
        <dbReference type="ARBA" id="ARBA00021130"/>
    </source>
</evidence>
<comment type="catalytic activity">
    <reaction evidence="7 9">
        <text>L-methionyl-[protein] + [thioredoxin]-disulfide + H2O = L-methionyl-(R)-S-oxide-[protein] + [thioredoxin]-dithiol</text>
        <dbReference type="Rhea" id="RHEA:24164"/>
        <dbReference type="Rhea" id="RHEA-COMP:10698"/>
        <dbReference type="Rhea" id="RHEA-COMP:10700"/>
        <dbReference type="Rhea" id="RHEA-COMP:12313"/>
        <dbReference type="Rhea" id="RHEA-COMP:12314"/>
        <dbReference type="ChEBI" id="CHEBI:15377"/>
        <dbReference type="ChEBI" id="CHEBI:16044"/>
        <dbReference type="ChEBI" id="CHEBI:29950"/>
        <dbReference type="ChEBI" id="CHEBI:45764"/>
        <dbReference type="ChEBI" id="CHEBI:50058"/>
        <dbReference type="EC" id="1.8.4.12"/>
    </reaction>
</comment>
<accession>A0A1H8VPZ6</accession>
<dbReference type="EMBL" id="FOEG01000014">
    <property type="protein sequence ID" value="SEP17394.1"/>
    <property type="molecule type" value="Genomic_DNA"/>
</dbReference>
<organism evidence="11 12">
    <name type="scientific">Aquisalimonas asiatica</name>
    <dbReference type="NCBI Taxonomy" id="406100"/>
    <lineage>
        <taxon>Bacteria</taxon>
        <taxon>Pseudomonadati</taxon>
        <taxon>Pseudomonadota</taxon>
        <taxon>Gammaproteobacteria</taxon>
        <taxon>Chromatiales</taxon>
        <taxon>Ectothiorhodospiraceae</taxon>
        <taxon>Aquisalimonas</taxon>
    </lineage>
</organism>
<dbReference type="PROSITE" id="PS51790">
    <property type="entry name" value="MSRB"/>
    <property type="match status" value="1"/>
</dbReference>
<evidence type="ECO:0000256" key="6">
    <source>
        <dbReference type="ARBA" id="ARBA00023002"/>
    </source>
</evidence>
<dbReference type="Pfam" id="PF01641">
    <property type="entry name" value="SelR"/>
    <property type="match status" value="1"/>
</dbReference>
<dbReference type="GO" id="GO:0006979">
    <property type="term" value="P:response to oxidative stress"/>
    <property type="evidence" value="ECO:0007669"/>
    <property type="project" value="InterPro"/>
</dbReference>
<comment type="cofactor">
    <cofactor evidence="9">
        <name>Zn(2+)</name>
        <dbReference type="ChEBI" id="CHEBI:29105"/>
    </cofactor>
    <text evidence="9">Binds 1 zinc ion per subunit. The zinc ion is important for the structural integrity of the protein.</text>
</comment>
<proteinExistence type="inferred from homology"/>
<evidence type="ECO:0000313" key="12">
    <source>
        <dbReference type="Proteomes" id="UP000199657"/>
    </source>
</evidence>